<reference evidence="1" key="2">
    <citation type="submission" date="2018-03" db="EMBL/GenBank/DDBJ databases">
        <title>The Triticum urartu genome reveals the dynamic nature of wheat genome evolution.</title>
        <authorList>
            <person name="Ling H."/>
            <person name="Ma B."/>
            <person name="Shi X."/>
            <person name="Liu H."/>
            <person name="Dong L."/>
            <person name="Sun H."/>
            <person name="Cao Y."/>
            <person name="Gao Q."/>
            <person name="Zheng S."/>
            <person name="Li Y."/>
            <person name="Yu Y."/>
            <person name="Du H."/>
            <person name="Qi M."/>
            <person name="Li Y."/>
            <person name="Yu H."/>
            <person name="Cui Y."/>
            <person name="Wang N."/>
            <person name="Chen C."/>
            <person name="Wu H."/>
            <person name="Zhao Y."/>
            <person name="Zhang J."/>
            <person name="Li Y."/>
            <person name="Zhou W."/>
            <person name="Zhang B."/>
            <person name="Hu W."/>
            <person name="Eijk M."/>
            <person name="Tang J."/>
            <person name="Witsenboer H."/>
            <person name="Zhao S."/>
            <person name="Li Z."/>
            <person name="Zhang A."/>
            <person name="Wang D."/>
            <person name="Liang C."/>
        </authorList>
    </citation>
    <scope>NUCLEOTIDE SEQUENCE [LARGE SCALE GENOMIC DNA]</scope>
    <source>
        <strain evidence="1">cv. G1812</strain>
    </source>
</reference>
<sequence>MVPAEAVARAVARFLEPGGTGETARCRAQELAVKARAAVSEGGSSSCDLRRLIDDLMETREAVADGRRHYYVTRC</sequence>
<keyword evidence="2" id="KW-1185">Reference proteome</keyword>
<dbReference type="AlphaFoldDB" id="A0A8R7UD30"/>
<accession>A0A8R7UD30</accession>
<organism evidence="1 2">
    <name type="scientific">Triticum urartu</name>
    <name type="common">Red wild einkorn</name>
    <name type="synonym">Crithodium urartu</name>
    <dbReference type="NCBI Taxonomy" id="4572"/>
    <lineage>
        <taxon>Eukaryota</taxon>
        <taxon>Viridiplantae</taxon>
        <taxon>Streptophyta</taxon>
        <taxon>Embryophyta</taxon>
        <taxon>Tracheophyta</taxon>
        <taxon>Spermatophyta</taxon>
        <taxon>Magnoliopsida</taxon>
        <taxon>Liliopsida</taxon>
        <taxon>Poales</taxon>
        <taxon>Poaceae</taxon>
        <taxon>BOP clade</taxon>
        <taxon>Pooideae</taxon>
        <taxon>Triticodae</taxon>
        <taxon>Triticeae</taxon>
        <taxon>Triticinae</taxon>
        <taxon>Triticum</taxon>
    </lineage>
</organism>
<evidence type="ECO:0000313" key="1">
    <source>
        <dbReference type="EnsemblPlants" id="TuG1812G0500000457.01.T01.cds351933"/>
    </source>
</evidence>
<name>A0A8R7UD30_TRIUA</name>
<dbReference type="Gene3D" id="3.40.50.2000">
    <property type="entry name" value="Glycogen Phosphorylase B"/>
    <property type="match status" value="2"/>
</dbReference>
<proteinExistence type="predicted"/>
<dbReference type="Gramene" id="TuG1812G0500000457.01.T01">
    <property type="protein sequence ID" value="TuG1812G0500000457.01.T01.cds351933"/>
    <property type="gene ID" value="TuG1812G0500000457.01"/>
</dbReference>
<reference evidence="2" key="1">
    <citation type="journal article" date="2013" name="Nature">
        <title>Draft genome of the wheat A-genome progenitor Triticum urartu.</title>
        <authorList>
            <person name="Ling H.Q."/>
            <person name="Zhao S."/>
            <person name="Liu D."/>
            <person name="Wang J."/>
            <person name="Sun H."/>
            <person name="Zhang C."/>
            <person name="Fan H."/>
            <person name="Li D."/>
            <person name="Dong L."/>
            <person name="Tao Y."/>
            <person name="Gao C."/>
            <person name="Wu H."/>
            <person name="Li Y."/>
            <person name="Cui Y."/>
            <person name="Guo X."/>
            <person name="Zheng S."/>
            <person name="Wang B."/>
            <person name="Yu K."/>
            <person name="Liang Q."/>
            <person name="Yang W."/>
            <person name="Lou X."/>
            <person name="Chen J."/>
            <person name="Feng M."/>
            <person name="Jian J."/>
            <person name="Zhang X."/>
            <person name="Luo G."/>
            <person name="Jiang Y."/>
            <person name="Liu J."/>
            <person name="Wang Z."/>
            <person name="Sha Y."/>
            <person name="Zhang B."/>
            <person name="Wu H."/>
            <person name="Tang D."/>
            <person name="Shen Q."/>
            <person name="Xue P."/>
            <person name="Zou S."/>
            <person name="Wang X."/>
            <person name="Liu X."/>
            <person name="Wang F."/>
            <person name="Yang Y."/>
            <person name="An X."/>
            <person name="Dong Z."/>
            <person name="Zhang K."/>
            <person name="Zhang X."/>
            <person name="Luo M.C."/>
            <person name="Dvorak J."/>
            <person name="Tong Y."/>
            <person name="Wang J."/>
            <person name="Yang H."/>
            <person name="Li Z."/>
            <person name="Wang D."/>
            <person name="Zhang A."/>
            <person name="Wang J."/>
        </authorList>
    </citation>
    <scope>NUCLEOTIDE SEQUENCE</scope>
    <source>
        <strain evidence="2">cv. G1812</strain>
    </source>
</reference>
<evidence type="ECO:0000313" key="2">
    <source>
        <dbReference type="Proteomes" id="UP000015106"/>
    </source>
</evidence>
<dbReference type="Proteomes" id="UP000015106">
    <property type="component" value="Chromosome 5"/>
</dbReference>
<dbReference type="EnsemblPlants" id="TuG1812G0500000457.01.T01">
    <property type="protein sequence ID" value="TuG1812G0500000457.01.T01.cds351933"/>
    <property type="gene ID" value="TuG1812G0500000457.01"/>
</dbReference>
<protein>
    <submittedName>
        <fullName evidence="1">Uncharacterized protein</fullName>
    </submittedName>
</protein>
<dbReference type="SUPFAM" id="SSF53756">
    <property type="entry name" value="UDP-Glycosyltransferase/glycogen phosphorylase"/>
    <property type="match status" value="1"/>
</dbReference>
<reference evidence="1" key="3">
    <citation type="submission" date="2022-06" db="UniProtKB">
        <authorList>
            <consortium name="EnsemblPlants"/>
        </authorList>
    </citation>
    <scope>IDENTIFICATION</scope>
</reference>